<dbReference type="AlphaFoldDB" id="A0A1I8NG38"/>
<feature type="compositionally biased region" description="Basic residues" evidence="2">
    <location>
        <begin position="653"/>
        <end position="662"/>
    </location>
</feature>
<dbReference type="InterPro" id="IPR036236">
    <property type="entry name" value="Znf_C2H2_sf"/>
</dbReference>
<dbReference type="OrthoDB" id="9970574at2759"/>
<dbReference type="Gene3D" id="3.30.160.60">
    <property type="entry name" value="Classic Zinc Finger"/>
    <property type="match status" value="1"/>
</dbReference>
<dbReference type="SMART" id="SM00355">
    <property type="entry name" value="ZnF_C2H2"/>
    <property type="match status" value="6"/>
</dbReference>
<keyword evidence="1" id="KW-0862">Zinc</keyword>
<dbReference type="PROSITE" id="PS50157">
    <property type="entry name" value="ZINC_FINGER_C2H2_2"/>
    <property type="match status" value="3"/>
</dbReference>
<feature type="compositionally biased region" description="Basic and acidic residues" evidence="2">
    <location>
        <begin position="576"/>
        <end position="601"/>
    </location>
</feature>
<feature type="region of interest" description="Disordered" evidence="2">
    <location>
        <begin position="278"/>
        <end position="300"/>
    </location>
</feature>
<name>A0A1I8NG38_MUSDO</name>
<dbReference type="InterPro" id="IPR013087">
    <property type="entry name" value="Znf_C2H2_type"/>
</dbReference>
<dbReference type="EnsemblMetazoa" id="MDOA014775-RB">
    <property type="protein sequence ID" value="MDOA014775-PB"/>
    <property type="gene ID" value="MDOA014775"/>
</dbReference>
<feature type="domain" description="C2H2-type" evidence="3">
    <location>
        <begin position="557"/>
        <end position="585"/>
    </location>
</feature>
<evidence type="ECO:0000256" key="1">
    <source>
        <dbReference type="PROSITE-ProRule" id="PRU00042"/>
    </source>
</evidence>
<keyword evidence="1" id="KW-0479">Metal-binding</keyword>
<feature type="region of interest" description="Disordered" evidence="2">
    <location>
        <begin position="576"/>
        <end position="745"/>
    </location>
</feature>
<evidence type="ECO:0000313" key="4">
    <source>
        <dbReference type="EnsemblMetazoa" id="MDOA014775-PB"/>
    </source>
</evidence>
<reference evidence="4" key="1">
    <citation type="submission" date="2020-05" db="UniProtKB">
        <authorList>
            <consortium name="EnsemblMetazoa"/>
        </authorList>
    </citation>
    <scope>IDENTIFICATION</scope>
    <source>
        <strain evidence="4">Aabys</strain>
    </source>
</reference>
<protein>
    <recommendedName>
        <fullName evidence="3">C2H2-type domain-containing protein</fullName>
    </recommendedName>
</protein>
<feature type="region of interest" description="Disordered" evidence="2">
    <location>
        <begin position="225"/>
        <end position="246"/>
    </location>
</feature>
<dbReference type="VEuPathDB" id="VectorBase:MDOMA2_017604"/>
<feature type="region of interest" description="Disordered" evidence="2">
    <location>
        <begin position="339"/>
        <end position="360"/>
    </location>
</feature>
<dbReference type="VEuPathDB" id="VectorBase:MDOA014775"/>
<evidence type="ECO:0000256" key="2">
    <source>
        <dbReference type="SAM" id="MobiDB-lite"/>
    </source>
</evidence>
<keyword evidence="1" id="KW-0863">Zinc-finger</keyword>
<dbReference type="PROSITE" id="PS00028">
    <property type="entry name" value="ZINC_FINGER_C2H2_1"/>
    <property type="match status" value="4"/>
</dbReference>
<feature type="domain" description="C2H2-type" evidence="3">
    <location>
        <begin position="394"/>
        <end position="422"/>
    </location>
</feature>
<feature type="compositionally biased region" description="Basic and acidic residues" evidence="2">
    <location>
        <begin position="686"/>
        <end position="702"/>
    </location>
</feature>
<feature type="compositionally biased region" description="Polar residues" evidence="2">
    <location>
        <begin position="155"/>
        <end position="171"/>
    </location>
</feature>
<dbReference type="GO" id="GO:0008270">
    <property type="term" value="F:zinc ion binding"/>
    <property type="evidence" value="ECO:0007669"/>
    <property type="project" value="UniProtKB-KW"/>
</dbReference>
<feature type="domain" description="C2H2-type" evidence="3">
    <location>
        <begin position="369"/>
        <end position="396"/>
    </location>
</feature>
<accession>A0A1I8NG38</accession>
<organism evidence="4">
    <name type="scientific">Musca domestica</name>
    <name type="common">House fly</name>
    <dbReference type="NCBI Taxonomy" id="7370"/>
    <lineage>
        <taxon>Eukaryota</taxon>
        <taxon>Metazoa</taxon>
        <taxon>Ecdysozoa</taxon>
        <taxon>Arthropoda</taxon>
        <taxon>Hexapoda</taxon>
        <taxon>Insecta</taxon>
        <taxon>Pterygota</taxon>
        <taxon>Neoptera</taxon>
        <taxon>Endopterygota</taxon>
        <taxon>Diptera</taxon>
        <taxon>Brachycera</taxon>
        <taxon>Muscomorpha</taxon>
        <taxon>Muscoidea</taxon>
        <taxon>Muscidae</taxon>
        <taxon>Musca</taxon>
    </lineage>
</organism>
<dbReference type="SUPFAM" id="SSF57667">
    <property type="entry name" value="beta-beta-alpha zinc fingers"/>
    <property type="match status" value="1"/>
</dbReference>
<proteinExistence type="predicted"/>
<sequence>MAKTWKICRICRTEKNLKFTKAQLREFNKKQRLSAQDIQGSVNDKASKKLLRTTPTLGNICKDCDIRVQIFHRLDDTNNKGDTSDIEVDVEDATAPNILPTPPTDILPTSPLNRADTPVIVDDDVMLYDLFMQKVDQQNQKTQAKALHDPKDQQPYINHYSSQYTPPQSTGGSEGDDAKMLDVLTSRESTPIAPVINTPESRPSLPPDIVDKQGHRIVAIIDLDDDDSNAQPKPAQEDLPLQNPTTAADHNSQQVVVIAQAIIQTECNNNSNKVMLTPINSTTSSTSHVNSTKCDDADDDDDEKIVFRRVEPDQEQTSAKKKKRKSYDEKQLRLVASLSLVSSDSETEEPPSKQPKLNPKVVVEQTTSYACSECKINLPDAESLRVHKVTHDGHKCPQCKLGFSQEKRLVHHMRYKHRNYNGPVLKEKPRAAQDSAMTIRLRYMQRLTFYECQLCGLIDEVYKEHKDHIIKKHPVESKTLQDPIMKELKCPLSCKWTGSQYLALCRHFLEKHEFGQYKIHLREVVHASSFGWSAKRQQEVAKTARIYQFSKRKSFFFQCKICQKVVAGYPNHVKHLKENHDNNKKEVSASSKEKPSADKKHDKNKKSTTPAEVVEKKKSKQNTKTGSIVKKLENSTKKKESTKQTKQKDLKSCKKSPVSKKSQKLDNSKLLTKKSAAVQMNLTKPKIKDSAKTKQKSLDTKTKNTNTTLSTAMTTTTAATESANGHNNEKQKPNAAGKRKRKDLSASLKSQLKIVKVKAPVKQIKLQSYTCNYCKQSLKGFLPYNRHMCEEHADHEFQQCDKCHGMYLNGSHIDEQCSNLKLTNQQKRKFLKVIIGGGGDGDGDDRKIETSAAASASEPDVNCNWRKTLEDQNRDEQQQKVPECKNETNLPVVVEKDQDNVLPKTTTTITLPPTEPPLWLRDLMKLNSGSSNLNNTAS</sequence>
<gene>
    <name evidence="4" type="primary">101891279</name>
</gene>
<feature type="region of interest" description="Disordered" evidence="2">
    <location>
        <begin position="141"/>
        <end position="208"/>
    </location>
</feature>
<dbReference type="RefSeq" id="XP_011291560.2">
    <property type="nucleotide sequence ID" value="XM_011293258.3"/>
</dbReference>
<dbReference type="KEGG" id="mde:101891279"/>
<dbReference type="eggNOG" id="ENOG502T9C1">
    <property type="taxonomic scope" value="Eukaryota"/>
</dbReference>
<feature type="compositionally biased region" description="Low complexity" evidence="2">
    <location>
        <begin position="703"/>
        <end position="724"/>
    </location>
</feature>
<evidence type="ECO:0000259" key="3">
    <source>
        <dbReference type="PROSITE" id="PS50157"/>
    </source>
</evidence>
<feature type="compositionally biased region" description="Basic and acidic residues" evidence="2">
    <location>
        <begin position="630"/>
        <end position="652"/>
    </location>
</feature>